<keyword evidence="2" id="KW-0229">DNA integration</keyword>
<dbReference type="Gene3D" id="1.10.443.10">
    <property type="entry name" value="Intergrase catalytic core"/>
    <property type="match status" value="1"/>
</dbReference>
<dbReference type="CDD" id="cd01189">
    <property type="entry name" value="INT_ICEBs1_C_like"/>
    <property type="match status" value="1"/>
</dbReference>
<evidence type="ECO:0000259" key="7">
    <source>
        <dbReference type="PROSITE" id="PS51900"/>
    </source>
</evidence>
<evidence type="ECO:0000313" key="8">
    <source>
        <dbReference type="EMBL" id="QHZ52472.1"/>
    </source>
</evidence>
<dbReference type="GO" id="GO:0003677">
    <property type="term" value="F:DNA binding"/>
    <property type="evidence" value="ECO:0007669"/>
    <property type="project" value="UniProtKB-UniRule"/>
</dbReference>
<dbReference type="AlphaFoldDB" id="A0A6C0QUW8"/>
<proteinExistence type="inferred from homology"/>
<protein>
    <submittedName>
        <fullName evidence="8">Phage integrase family protein</fullName>
    </submittedName>
</protein>
<sequence>MASIEKRGTNSWRLVVEVGCDSKGKRIKRTKTVRVEDQGLLRTTKKLREYLETELHKFKIEVEAGEYIAPEKIKFSAFVKEWWEKYAIKHLGLKTLYVYELNLKNRIIPTFGNLRLDEIKPIHIINYLHSLDKDGGRSDGKKGGLSSGSIQFDHRIIKNILTRAVEWNLIKSNPAANVKKPKLKCKVYIPYGEKEVEQLLQALQEEPYHWRTMITLALTTGMRRGELLGLEWEHIDWDNGAINVQQNLIRALKEEVVIKDPKTKNSKRKVTLPTSVLEELKNYYSHCLRERKKLGDGWKGCVDVDGINRNFVFCHHDGTPFHHDQPSLWFRRFIKKHGLRSIRFHDLRHTSATLLINQGVHAKVISERLGHGNITTTMNIYGHLLQTADKAAADKFENILSFKNQKHQA</sequence>
<evidence type="ECO:0000256" key="5">
    <source>
        <dbReference type="PROSITE-ProRule" id="PRU01248"/>
    </source>
</evidence>
<evidence type="ECO:0000256" key="4">
    <source>
        <dbReference type="ARBA" id="ARBA00023172"/>
    </source>
</evidence>
<evidence type="ECO:0000259" key="6">
    <source>
        <dbReference type="PROSITE" id="PS51898"/>
    </source>
</evidence>
<evidence type="ECO:0000313" key="9">
    <source>
        <dbReference type="Proteomes" id="UP000464330"/>
    </source>
</evidence>
<dbReference type="PROSITE" id="PS51898">
    <property type="entry name" value="TYR_RECOMBINASE"/>
    <property type="match status" value="1"/>
</dbReference>
<dbReference type="PANTHER" id="PTHR30349:SF64">
    <property type="entry name" value="PROPHAGE INTEGRASE INTD-RELATED"/>
    <property type="match status" value="1"/>
</dbReference>
<dbReference type="InterPro" id="IPR002104">
    <property type="entry name" value="Integrase_catalytic"/>
</dbReference>
<dbReference type="Gene3D" id="1.10.150.130">
    <property type="match status" value="1"/>
</dbReference>
<accession>A0A6C0QUW8</accession>
<dbReference type="InterPro" id="IPR010998">
    <property type="entry name" value="Integrase_recombinase_N"/>
</dbReference>
<dbReference type="GO" id="GO:0006310">
    <property type="term" value="P:DNA recombination"/>
    <property type="evidence" value="ECO:0007669"/>
    <property type="project" value="UniProtKB-KW"/>
</dbReference>
<dbReference type="InterPro" id="IPR050090">
    <property type="entry name" value="Tyrosine_recombinase_XerCD"/>
</dbReference>
<dbReference type="InterPro" id="IPR011010">
    <property type="entry name" value="DNA_brk_join_enz"/>
</dbReference>
<keyword evidence="3 5" id="KW-0238">DNA-binding</keyword>
<dbReference type="EMBL" id="CP019717">
    <property type="protein sequence ID" value="QHZ52472.1"/>
    <property type="molecule type" value="Genomic_DNA"/>
</dbReference>
<feature type="domain" description="Tyr recombinase" evidence="6">
    <location>
        <begin position="186"/>
        <end position="394"/>
    </location>
</feature>
<evidence type="ECO:0000256" key="1">
    <source>
        <dbReference type="ARBA" id="ARBA00008857"/>
    </source>
</evidence>
<feature type="domain" description="Core-binding (CB)" evidence="7">
    <location>
        <begin position="73"/>
        <end position="165"/>
    </location>
</feature>
<dbReference type="InterPro" id="IPR013762">
    <property type="entry name" value="Integrase-like_cat_sf"/>
</dbReference>
<name>A0A6C0QUW8_9BACL</name>
<dbReference type="RefSeq" id="WP_172423536.1">
    <property type="nucleotide sequence ID" value="NZ_CP019717.1"/>
</dbReference>
<dbReference type="PANTHER" id="PTHR30349">
    <property type="entry name" value="PHAGE INTEGRASE-RELATED"/>
    <property type="match status" value="1"/>
</dbReference>
<gene>
    <name evidence="8" type="ORF">ERICV_03361</name>
</gene>
<dbReference type="Pfam" id="PF00589">
    <property type="entry name" value="Phage_integrase"/>
    <property type="match status" value="1"/>
</dbReference>
<keyword evidence="4" id="KW-0233">DNA recombination</keyword>
<dbReference type="InterPro" id="IPR044068">
    <property type="entry name" value="CB"/>
</dbReference>
<dbReference type="Pfam" id="PF14659">
    <property type="entry name" value="Phage_int_SAM_3"/>
    <property type="match status" value="1"/>
</dbReference>
<dbReference type="PROSITE" id="PS51900">
    <property type="entry name" value="CB"/>
    <property type="match status" value="1"/>
</dbReference>
<comment type="similarity">
    <text evidence="1">Belongs to the 'phage' integrase family.</text>
</comment>
<dbReference type="SUPFAM" id="SSF56349">
    <property type="entry name" value="DNA breaking-rejoining enzymes"/>
    <property type="match status" value="1"/>
</dbReference>
<reference evidence="8 9" key="1">
    <citation type="journal article" date="2020" name="Int. J. Med. Microbiol.">
        <title>Discovery of Paenibacillus larvae ERIC V: Phenotypic and genomic comparison to genotypes ERIC I-IV reveal different inventories of virulence factors which correlate with epidemiological prevalences of American Foulbrood.</title>
        <authorList>
            <person name="Beims H."/>
            <person name="Bunk B."/>
            <person name="Erler S."/>
            <person name="Mohr K.I."/>
            <person name="Sproer C."/>
            <person name="Pradella S."/>
            <person name="Gunther G."/>
            <person name="Rohde M."/>
            <person name="von der Ohe W."/>
            <person name="Steinert M."/>
        </authorList>
    </citation>
    <scope>NUCLEOTIDE SEQUENCE [LARGE SCALE GENOMIC DNA]</scope>
    <source>
        <strain evidence="8">Eric_V</strain>
    </source>
</reference>
<dbReference type="Proteomes" id="UP000464330">
    <property type="component" value="Chromosome"/>
</dbReference>
<dbReference type="GO" id="GO:0015074">
    <property type="term" value="P:DNA integration"/>
    <property type="evidence" value="ECO:0007669"/>
    <property type="project" value="UniProtKB-KW"/>
</dbReference>
<evidence type="ECO:0000256" key="2">
    <source>
        <dbReference type="ARBA" id="ARBA00022908"/>
    </source>
</evidence>
<dbReference type="InterPro" id="IPR004107">
    <property type="entry name" value="Integrase_SAM-like_N"/>
</dbReference>
<organism evidence="8 9">
    <name type="scientific">Paenibacillus larvae subsp. larvae</name>
    <dbReference type="NCBI Taxonomy" id="147375"/>
    <lineage>
        <taxon>Bacteria</taxon>
        <taxon>Bacillati</taxon>
        <taxon>Bacillota</taxon>
        <taxon>Bacilli</taxon>
        <taxon>Bacillales</taxon>
        <taxon>Paenibacillaceae</taxon>
        <taxon>Paenibacillus</taxon>
    </lineage>
</organism>
<evidence type="ECO:0000256" key="3">
    <source>
        <dbReference type="ARBA" id="ARBA00023125"/>
    </source>
</evidence>